<feature type="region of interest" description="Disordered" evidence="2">
    <location>
        <begin position="971"/>
        <end position="1000"/>
    </location>
</feature>
<accession>A0A835NGH2</accession>
<dbReference type="FunFam" id="3.40.50.1820:FF:000004">
    <property type="entry name" value="Protein FAM135A isoform a"/>
    <property type="match status" value="1"/>
</dbReference>
<feature type="region of interest" description="Disordered" evidence="2">
    <location>
        <begin position="768"/>
        <end position="792"/>
    </location>
</feature>
<feature type="compositionally biased region" description="Polar residues" evidence="2">
    <location>
        <begin position="685"/>
        <end position="698"/>
    </location>
</feature>
<feature type="region of interest" description="Disordered" evidence="2">
    <location>
        <begin position="675"/>
        <end position="698"/>
    </location>
</feature>
<dbReference type="Pfam" id="PF12394">
    <property type="entry name" value="DUF3657"/>
    <property type="match status" value="1"/>
</dbReference>
<dbReference type="InterPro" id="IPR007751">
    <property type="entry name" value="DUF676_lipase-like"/>
</dbReference>
<keyword evidence="3" id="KW-0812">Transmembrane</keyword>
<comment type="similarity">
    <text evidence="1">Belongs to the FAM135 family.</text>
</comment>
<feature type="region of interest" description="Disordered" evidence="2">
    <location>
        <begin position="1036"/>
        <end position="1068"/>
    </location>
</feature>
<dbReference type="EMBL" id="JADDUC010000241">
    <property type="protein sequence ID" value="KAG0115032.1"/>
    <property type="molecule type" value="Genomic_DNA"/>
</dbReference>
<dbReference type="Pfam" id="PF05057">
    <property type="entry name" value="DUF676"/>
    <property type="match status" value="1"/>
</dbReference>
<dbReference type="InterPro" id="IPR044294">
    <property type="entry name" value="Lipase-like"/>
</dbReference>
<name>A0A835NGH2_9PASS</name>
<comment type="caution">
    <text evidence="5">The sequence shown here is derived from an EMBL/GenBank/DDBJ whole genome shotgun (WGS) entry which is preliminary data.</text>
</comment>
<feature type="compositionally biased region" description="Basic and acidic residues" evidence="2">
    <location>
        <begin position="1036"/>
        <end position="1047"/>
    </location>
</feature>
<evidence type="ECO:0000259" key="4">
    <source>
        <dbReference type="Pfam" id="PF05057"/>
    </source>
</evidence>
<proteinExistence type="inferred from homology"/>
<keyword evidence="3" id="KW-0472">Membrane</keyword>
<reference evidence="6 7" key="2">
    <citation type="journal article" date="2021" name="J. Hered.">
        <title>Feather Gene Expression Elucidates the Developmental Basis of Plumage Iridescence in African Starlings.</title>
        <authorList>
            <person name="Rubenstein D.R."/>
            <person name="Corvelo A."/>
            <person name="MacManes M.D."/>
            <person name="Maia R."/>
            <person name="Narzisi G."/>
            <person name="Rousaki A."/>
            <person name="Vandenabeele P."/>
            <person name="Shawkey M.D."/>
            <person name="Solomon J."/>
        </authorList>
    </citation>
    <scope>NUCLEOTIDE SEQUENCE [LARGE SCALE GENOMIC DNA]</scope>
    <source>
        <strain evidence="6">SS15</strain>
    </source>
</reference>
<keyword evidence="7" id="KW-1185">Reference proteome</keyword>
<evidence type="ECO:0000313" key="7">
    <source>
        <dbReference type="Proteomes" id="UP000618051"/>
    </source>
</evidence>
<protein>
    <recommendedName>
        <fullName evidence="4">DUF676 domain-containing protein</fullName>
    </recommendedName>
</protein>
<dbReference type="PANTHER" id="PTHR12482">
    <property type="entry name" value="LIPASE ROG1-RELATED-RELATED"/>
    <property type="match status" value="1"/>
</dbReference>
<organism evidence="5">
    <name type="scientific">Lamprotornis superbus</name>
    <dbReference type="NCBI Taxonomy" id="245042"/>
    <lineage>
        <taxon>Eukaryota</taxon>
        <taxon>Metazoa</taxon>
        <taxon>Chordata</taxon>
        <taxon>Craniata</taxon>
        <taxon>Vertebrata</taxon>
        <taxon>Euteleostomi</taxon>
        <taxon>Archelosauria</taxon>
        <taxon>Archosauria</taxon>
        <taxon>Dinosauria</taxon>
        <taxon>Saurischia</taxon>
        <taxon>Theropoda</taxon>
        <taxon>Coelurosauria</taxon>
        <taxon>Aves</taxon>
        <taxon>Neognathae</taxon>
        <taxon>Neoaves</taxon>
        <taxon>Telluraves</taxon>
        <taxon>Australaves</taxon>
        <taxon>Passeriformes</taxon>
        <taxon>Sturnidae</taxon>
        <taxon>Lamprotornis</taxon>
    </lineage>
</organism>
<evidence type="ECO:0000256" key="3">
    <source>
        <dbReference type="SAM" id="Phobius"/>
    </source>
</evidence>
<dbReference type="Proteomes" id="UP000618051">
    <property type="component" value="Unassembled WGS sequence"/>
</dbReference>
<gene>
    <name evidence="6" type="ORF">IHE44_0009613</name>
    <name evidence="5" type="ORF">IHE44_006840</name>
</gene>
<dbReference type="OrthoDB" id="273452at2759"/>
<keyword evidence="3" id="KW-1133">Transmembrane helix</keyword>
<evidence type="ECO:0000313" key="5">
    <source>
        <dbReference type="EMBL" id="KAG0115032.1"/>
    </source>
</evidence>
<evidence type="ECO:0000256" key="1">
    <source>
        <dbReference type="ARBA" id="ARBA00007949"/>
    </source>
</evidence>
<feature type="compositionally biased region" description="Polar residues" evidence="2">
    <location>
        <begin position="973"/>
        <end position="984"/>
    </location>
</feature>
<feature type="compositionally biased region" description="Basic and acidic residues" evidence="2">
    <location>
        <begin position="988"/>
        <end position="1000"/>
    </location>
</feature>
<dbReference type="InterPro" id="IPR022122">
    <property type="entry name" value="DUF3657"/>
</dbReference>
<feature type="domain" description="DUF676" evidence="4">
    <location>
        <begin position="1276"/>
        <end position="1470"/>
    </location>
</feature>
<reference evidence="5" key="1">
    <citation type="submission" date="2020-10" db="EMBL/GenBank/DDBJ databases">
        <title>Feather gene expression reveals the developmental basis of iridescence in African starlings.</title>
        <authorList>
            <person name="Rubenstein D.R."/>
        </authorList>
    </citation>
    <scope>NUCLEOTIDE SEQUENCE</scope>
    <source>
        <strain evidence="5">SS15</strain>
        <tissue evidence="5">Liver</tissue>
    </source>
</reference>
<reference evidence="6" key="3">
    <citation type="submission" date="2022-01" db="EMBL/GenBank/DDBJ databases">
        <authorList>
            <person name="Rubenstein D.R."/>
        </authorList>
    </citation>
    <scope>NUCLEOTIDE SEQUENCE</scope>
    <source>
        <strain evidence="6">SS15</strain>
        <tissue evidence="6">Liver</tissue>
    </source>
</reference>
<evidence type="ECO:0000256" key="2">
    <source>
        <dbReference type="SAM" id="MobiDB-lite"/>
    </source>
</evidence>
<dbReference type="InterPro" id="IPR029058">
    <property type="entry name" value="AB_hydrolase_fold"/>
</dbReference>
<feature type="region of interest" description="Disordered" evidence="2">
    <location>
        <begin position="1196"/>
        <end position="1217"/>
    </location>
</feature>
<feature type="transmembrane region" description="Helical" evidence="3">
    <location>
        <begin position="1605"/>
        <end position="1626"/>
    </location>
</feature>
<feature type="compositionally biased region" description="Polar residues" evidence="2">
    <location>
        <begin position="1054"/>
        <end position="1066"/>
    </location>
</feature>
<dbReference type="SUPFAM" id="SSF53474">
    <property type="entry name" value="alpha/beta-Hydrolases"/>
    <property type="match status" value="1"/>
</dbReference>
<feature type="compositionally biased region" description="Polar residues" evidence="2">
    <location>
        <begin position="768"/>
        <end position="786"/>
    </location>
</feature>
<evidence type="ECO:0000313" key="6">
    <source>
        <dbReference type="EMBL" id="KAI1241149.1"/>
    </source>
</evidence>
<dbReference type="EMBL" id="JADDUC020000003">
    <property type="protein sequence ID" value="KAI1241149.1"/>
    <property type="molecule type" value="Genomic_DNA"/>
</dbReference>
<dbReference type="Gene3D" id="3.40.50.1820">
    <property type="entry name" value="alpha/beta hydrolase"/>
    <property type="match status" value="1"/>
</dbReference>
<feature type="compositionally biased region" description="Polar residues" evidence="2">
    <location>
        <begin position="1196"/>
        <end position="1213"/>
    </location>
</feature>
<dbReference type="PANTHER" id="PTHR12482:SF40">
    <property type="entry name" value="PROTEIN FAM135A"/>
    <property type="match status" value="1"/>
</dbReference>
<sequence length="1680" mass="187939">MPALRHPGAAAAWTPRGARAIGGQRRPLLCVPVTKALTSFDFFILINMSEVQAMVEFSVELHKFFNVDLFQRGFYQIRVSMKIPPRIPHILEASLLHGNGATDLAFPASVHDNIVCSKTFQILYKNEEVSVNDVMIFKIKMLLDERKIEESLNEMNFLLTLDLHFTDTDYSPDDLSTLQPISSRTLKLHFNLHQGLHHYVNVMFDYFHLSVISVIVHASLVALHQPLISFPRPVKNTWLNRNAPAQNRDSVIPSLESVVFGNNYTKQLSADGCSFVVSESFLSHAYNFHYTLCATLLLAFKGLHRYFITITKDLPSSHRIELENIDVEIRLTELCEEVKKMENPDELAELINMNLAQLCSLLMALWGQFLEVITLQEEVTALLAQEHHTLRVRRFAEAFFCFEHPREAALAFQELHAQSHLQVCAAIKNISFCSSLPPLPIECSELDGDMNSLPIIFEDRYLDSVTEDLDVPWLVAQSVPKAESNKLDKFEAEEGFVAGFTSPELKIRPAGASVSWHSEAEKMLTKTFKGKNEDTNKSKAKVAKLIKTIKAENTKKVVKQTSKDSVVLVGYKCLVSAALENACRRLDGEPSYNANEGLDPRVGGIPCDTKACIRQIARRDLPLLPYDEITVKTEGDQPGPSSPVHCENEAIFDRLTISQTGSGTIQADSALQHTGTLEGCHGGQPASSGVRTTEVKPSNKSLYAEEKGVAHTGSWAKFPQDEVHKENLLTPNIQPSESGNKLNLGEREPMLEKEEVHERNYQHTSDIVTKTKSNPPTLSTKESQIPASGDMTKLPDVSVTYASSRFSDSGVESEPSSFATHPNPDHVFENVHGQTAHNGERAFPQPLLKPDCTIKNTIEGHCTESTSAVSEIQSSLTSINSLPSDDDELSPDENSKICVVPECQLSDSKTVLDLGAIDLPKCDDSRTSNTNLQQQLVVYSGHLDNKTLSVHSSLSGKKDLLHLIVSDEDTPTDVESYTPQTGPGTTCKDSEDLERHPTATERTTELCLETTCMGEPSAVPGSSSVNAAVKKTSKVKHNEPLELKGTTEELSVAKSDTGTDNPSPASSADMVKQGLVENYFGSQSSTDISDIWPMDNSIPISPQKEAYEKQVIYSSQQDDEEEEDQDMIENGYYEETDYSILDGACSAEQDHGLAEERALRSEMIDSGHLQDIMTVPPVCTPGCLSFPSSLRDSPCNVTSSSKNKSDAITQQPGSTSYSSASAVSWYESSPKPQMLAFLQAKEELRQLKLPGFMYSDVFKLASSIPYFSMEDEECSEEGVHLIVCVHGLDGNSADLRLVKTYIELGLPGGRIEFLMSERNQNDTFADFDSMTDRLLDEIIQYIQIYNLPLSKISFIGHSLGNLIIRSVLTRHRFKYYLNKLHTFLSLSGPHLGTLYNSSALVNTGLWFMQKWKKSGSLLQLTCRDHSDPRQTFLYKLSKKAGLHYFKNIVLVGSLQDRYVPYHSARIEMCKTALKDKQSGPIYAEMIQNLLLPVLQNKECNLVRYNVINALPNTADSLIGRAAHIAVLDSEIFLEKFFLVAALKYFQQQKSLLLGYILQEALDAKNKLDFKILTMSYHCRKFNWKHNELLKYWIFENYYICYSLTVFYKIITVIVKYVMPVGIYFLLISKTCSLQLLQRGLCCLQNERHCYYFGKRVHVILEITRICSRAKRFDIDGKLTL</sequence>